<keyword evidence="6" id="KW-0963">Cytoplasm</keyword>
<evidence type="ECO:0000256" key="2">
    <source>
        <dbReference type="ARBA" id="ARBA00009154"/>
    </source>
</evidence>
<dbReference type="InterPro" id="IPR011082">
    <property type="entry name" value="Exosome-assoc_fac/DNA_repair"/>
</dbReference>
<dbReference type="AlphaFoldDB" id="A0AAV8CKH6"/>
<dbReference type="GO" id="GO:0003723">
    <property type="term" value="F:RNA binding"/>
    <property type="evidence" value="ECO:0007669"/>
    <property type="project" value="UniProtKB-UniRule"/>
</dbReference>
<accession>A0AAV8CKH6</accession>
<reference evidence="8" key="1">
    <citation type="submission" date="2022-08" db="EMBL/GenBank/DDBJ databases">
        <authorList>
            <person name="Marques A."/>
        </authorList>
    </citation>
    <scope>NUCLEOTIDE SEQUENCE</scope>
    <source>
        <strain evidence="8">RhyPub2mFocal</strain>
        <tissue evidence="8">Leaves</tissue>
    </source>
</reference>
<evidence type="ECO:0000256" key="7">
    <source>
        <dbReference type="SAM" id="MobiDB-lite"/>
    </source>
</evidence>
<dbReference type="GO" id="GO:0003677">
    <property type="term" value="F:DNA binding"/>
    <property type="evidence" value="ECO:0007669"/>
    <property type="project" value="UniProtKB-KW"/>
</dbReference>
<protein>
    <recommendedName>
        <fullName evidence="6">Nuclear nucleic acid-binding protein C1D</fullName>
    </recommendedName>
</protein>
<feature type="compositionally biased region" description="Basic and acidic residues" evidence="7">
    <location>
        <begin position="252"/>
        <end position="264"/>
    </location>
</feature>
<dbReference type="GO" id="GO:0005737">
    <property type="term" value="C:cytoplasm"/>
    <property type="evidence" value="ECO:0007669"/>
    <property type="project" value="UniProtKB-SubCell"/>
</dbReference>
<feature type="compositionally biased region" description="Basic and acidic residues" evidence="7">
    <location>
        <begin position="178"/>
        <end position="190"/>
    </location>
</feature>
<dbReference type="PANTHER" id="PTHR15341:SF3">
    <property type="entry name" value="NUCLEAR NUCLEIC ACID-BINDING PROTEIN C1D"/>
    <property type="match status" value="1"/>
</dbReference>
<sequence length="264" mass="29430">MCELFPFSFSLAPPPFAITQHKNKKKNKKEMSNNDRVRGVADSAPTKKSSMVPEKILESVTETLAYAEEVRTALLQLFAVAGDDPDMLAELPPLLQARVYLVLAKTATSLLSVQLRCTGVDPDDHPISKEFDRLSLCGERLGRYKDWDKAPLRPSTKINKRGAARVISHALPQLTAEQRESLRDISRGNEARMVSFTDKRARKKRKHQGGGSSSSGFQSVRQAAEEFLQKAAKELVMCTDPDGPRGPLRNLADMEEHEQVEQET</sequence>
<dbReference type="GO" id="GO:0000178">
    <property type="term" value="C:exosome (RNase complex)"/>
    <property type="evidence" value="ECO:0007669"/>
    <property type="project" value="TreeGrafter"/>
</dbReference>
<keyword evidence="9" id="KW-1185">Reference proteome</keyword>
<gene>
    <name evidence="8" type="ORF">LUZ62_089396</name>
</gene>
<dbReference type="GO" id="GO:0000460">
    <property type="term" value="P:maturation of 5.8S rRNA"/>
    <property type="evidence" value="ECO:0007669"/>
    <property type="project" value="TreeGrafter"/>
</dbReference>
<name>A0AAV8CKH6_9POAL</name>
<feature type="compositionally biased region" description="Basic and acidic residues" evidence="7">
    <location>
        <begin position="29"/>
        <end position="39"/>
    </location>
</feature>
<dbReference type="GO" id="GO:0010468">
    <property type="term" value="P:regulation of gene expression"/>
    <property type="evidence" value="ECO:0007669"/>
    <property type="project" value="TreeGrafter"/>
</dbReference>
<evidence type="ECO:0000256" key="4">
    <source>
        <dbReference type="ARBA" id="ARBA00022884"/>
    </source>
</evidence>
<feature type="region of interest" description="Disordered" evidence="7">
    <location>
        <begin position="178"/>
        <end position="221"/>
    </location>
</feature>
<comment type="similarity">
    <text evidence="2 6">Belongs to the C1D family.</text>
</comment>
<dbReference type="Proteomes" id="UP001140206">
    <property type="component" value="Chromosome 5"/>
</dbReference>
<comment type="subunit">
    <text evidence="6">Monomer and homodimer.</text>
</comment>
<dbReference type="Pfam" id="PF04000">
    <property type="entry name" value="Sas10_Utp3"/>
    <property type="match status" value="1"/>
</dbReference>
<dbReference type="EMBL" id="JAMFTS010000005">
    <property type="protein sequence ID" value="KAJ4754991.1"/>
    <property type="molecule type" value="Genomic_DNA"/>
</dbReference>
<comment type="caution">
    <text evidence="8">The sequence shown here is derived from an EMBL/GenBank/DDBJ whole genome shotgun (WGS) entry which is preliminary data.</text>
</comment>
<evidence type="ECO:0000313" key="8">
    <source>
        <dbReference type="EMBL" id="KAJ4754991.1"/>
    </source>
</evidence>
<keyword evidence="6" id="KW-0238">DNA-binding</keyword>
<keyword evidence="5 6" id="KW-0539">Nucleus</keyword>
<dbReference type="GO" id="GO:0005730">
    <property type="term" value="C:nucleolus"/>
    <property type="evidence" value="ECO:0007669"/>
    <property type="project" value="UniProtKB-SubCell"/>
</dbReference>
<keyword evidence="3 6" id="KW-0698">rRNA processing</keyword>
<dbReference type="InterPro" id="IPR007146">
    <property type="entry name" value="Sas10/Utp3/C1D"/>
</dbReference>
<evidence type="ECO:0000256" key="1">
    <source>
        <dbReference type="ARBA" id="ARBA00004123"/>
    </source>
</evidence>
<evidence type="ECO:0000313" key="9">
    <source>
        <dbReference type="Proteomes" id="UP001140206"/>
    </source>
</evidence>
<feature type="region of interest" description="Disordered" evidence="7">
    <location>
        <begin position="238"/>
        <end position="264"/>
    </location>
</feature>
<organism evidence="8 9">
    <name type="scientific">Rhynchospora pubera</name>
    <dbReference type="NCBI Taxonomy" id="906938"/>
    <lineage>
        <taxon>Eukaryota</taxon>
        <taxon>Viridiplantae</taxon>
        <taxon>Streptophyta</taxon>
        <taxon>Embryophyta</taxon>
        <taxon>Tracheophyta</taxon>
        <taxon>Spermatophyta</taxon>
        <taxon>Magnoliopsida</taxon>
        <taxon>Liliopsida</taxon>
        <taxon>Poales</taxon>
        <taxon>Cyperaceae</taxon>
        <taxon>Cyperoideae</taxon>
        <taxon>Rhynchosporeae</taxon>
        <taxon>Rhynchospora</taxon>
    </lineage>
</organism>
<proteinExistence type="inferred from homology"/>
<comment type="function">
    <text evidence="6">Plays a role in the recruitment of the exosome to pre-rRNA to mediate the 3'-5' end processing of the 5.8S rRNA.</text>
</comment>
<feature type="region of interest" description="Disordered" evidence="7">
    <location>
        <begin position="20"/>
        <end position="48"/>
    </location>
</feature>
<evidence type="ECO:0000256" key="3">
    <source>
        <dbReference type="ARBA" id="ARBA00022552"/>
    </source>
</evidence>
<dbReference type="PANTHER" id="PTHR15341">
    <property type="entry name" value="SUN-COR STEROID HORMONE RECEPTOR CO-REPRESSOR"/>
    <property type="match status" value="1"/>
</dbReference>
<keyword evidence="4 6" id="KW-0694">RNA-binding</keyword>
<comment type="subcellular location">
    <subcellularLocation>
        <location evidence="6">Cytoplasm</location>
    </subcellularLocation>
    <subcellularLocation>
        <location evidence="6">Nucleus</location>
        <location evidence="6">Nucleolus</location>
    </subcellularLocation>
    <subcellularLocation>
        <location evidence="1 6">Nucleus</location>
    </subcellularLocation>
</comment>
<evidence type="ECO:0000256" key="6">
    <source>
        <dbReference type="RuleBase" id="RU368003"/>
    </source>
</evidence>
<evidence type="ECO:0000256" key="5">
    <source>
        <dbReference type="ARBA" id="ARBA00023242"/>
    </source>
</evidence>